<gene>
    <name evidence="9" type="ORF">GOMPHAMPRED_004786</name>
</gene>
<dbReference type="InterPro" id="IPR032259">
    <property type="entry name" value="HIBYL-CoA-H"/>
</dbReference>
<evidence type="ECO:0000256" key="2">
    <source>
        <dbReference type="ARBA" id="ARBA00004173"/>
    </source>
</evidence>
<dbReference type="InterPro" id="IPR045004">
    <property type="entry name" value="ECH_dom"/>
</dbReference>
<evidence type="ECO:0000256" key="7">
    <source>
        <dbReference type="SAM" id="Coils"/>
    </source>
</evidence>
<dbReference type="Proteomes" id="UP000664169">
    <property type="component" value="Unassembled WGS sequence"/>
</dbReference>
<accession>A0A8H3IAN7</accession>
<dbReference type="GO" id="GO:0005739">
    <property type="term" value="C:mitochondrion"/>
    <property type="evidence" value="ECO:0007669"/>
    <property type="project" value="UniProtKB-SubCell"/>
</dbReference>
<evidence type="ECO:0000256" key="3">
    <source>
        <dbReference type="ARBA" id="ARBA00011915"/>
    </source>
</evidence>
<evidence type="ECO:0000256" key="1">
    <source>
        <dbReference type="ARBA" id="ARBA00001709"/>
    </source>
</evidence>
<dbReference type="PANTHER" id="PTHR43176:SF3">
    <property type="entry name" value="3-HYDROXYISOBUTYRYL-COA HYDROLASE, MITOCHONDRIAL"/>
    <property type="match status" value="1"/>
</dbReference>
<dbReference type="PANTHER" id="PTHR43176">
    <property type="entry name" value="3-HYDROXYISOBUTYRYL-COA HYDROLASE-RELATED"/>
    <property type="match status" value="1"/>
</dbReference>
<comment type="catalytic activity">
    <reaction evidence="1">
        <text>3-hydroxy-2-methylpropanoyl-CoA + H2O = 3-hydroxy-2-methylpropanoate + CoA + H(+)</text>
        <dbReference type="Rhea" id="RHEA:20888"/>
        <dbReference type="ChEBI" id="CHEBI:11805"/>
        <dbReference type="ChEBI" id="CHEBI:15377"/>
        <dbReference type="ChEBI" id="CHEBI:15378"/>
        <dbReference type="ChEBI" id="CHEBI:57287"/>
        <dbReference type="ChEBI" id="CHEBI:57340"/>
        <dbReference type="EC" id="3.1.2.4"/>
    </reaction>
</comment>
<dbReference type="SUPFAM" id="SSF52096">
    <property type="entry name" value="ClpP/crotonase"/>
    <property type="match status" value="1"/>
</dbReference>
<evidence type="ECO:0000313" key="9">
    <source>
        <dbReference type="EMBL" id="CAF9906564.1"/>
    </source>
</evidence>
<dbReference type="PROSITE" id="PS00166">
    <property type="entry name" value="ENOYL_COA_HYDRATASE"/>
    <property type="match status" value="1"/>
</dbReference>
<sequence length="503" mass="56495">MPLRAKIQNPAFSFAAAAASKINITPQPDDDPDDVLFGSIYGVRTIELNRPKKLNSLNGSMVRKIIPRLQEWQKSDLANIIIMGGAGERAFCAGGDVAALALQNKEGRQGQQKSSDYFALEYKLDHLIATYPKPYVAYMDGITMGGGVGLSVHAPFRIATERTVFAMPETTIGFFPDVGGTFFLPQLDGNIGKYLALTSERLKGVNVFYAGIATHYVHSSTLGDLTARLSELRFEDHFGKEQRLELVKQAIEEFSITFPTDERPIFRRDLRSVIDYCFGQDTVEEIIQSLQKVQRGEGEFSQSQWATDTLKSLSERSPTSLKVTARQMAAFKETDIAEVFRREHQLASRFMAHPDFTEGVMARLVEKRAPRWRPETLEEVTNEDVDKMFLTEGEPLELLSPETYTDYPAATSIGLPREADIAHVVKQNRFSSLQQAVLWYNKKRGDEFGLKEKIEDSIRRIAVLADSPEGSCLQLRADVEEQEKAKQKAKQQRQIVVEKGDDV</sequence>
<proteinExistence type="predicted"/>
<dbReference type="InterPro" id="IPR029045">
    <property type="entry name" value="ClpP/crotonase-like_dom_sf"/>
</dbReference>
<keyword evidence="5" id="KW-0496">Mitochondrion</keyword>
<dbReference type="Gene3D" id="3.90.226.10">
    <property type="entry name" value="2-enoyl-CoA Hydratase, Chain A, domain 1"/>
    <property type="match status" value="1"/>
</dbReference>
<dbReference type="CDD" id="cd06558">
    <property type="entry name" value="crotonase-like"/>
    <property type="match status" value="1"/>
</dbReference>
<keyword evidence="4" id="KW-0378">Hydrolase</keyword>
<dbReference type="EC" id="3.1.2.4" evidence="3"/>
<feature type="coiled-coil region" evidence="7">
    <location>
        <begin position="472"/>
        <end position="499"/>
    </location>
</feature>
<comment type="caution">
    <text evidence="9">The sequence shown here is derived from an EMBL/GenBank/DDBJ whole genome shotgun (WGS) entry which is preliminary data.</text>
</comment>
<dbReference type="AlphaFoldDB" id="A0A8H3IAN7"/>
<keyword evidence="10" id="KW-1185">Reference proteome</keyword>
<dbReference type="GO" id="GO:0003860">
    <property type="term" value="F:3-hydroxyisobutyryl-CoA hydrolase activity"/>
    <property type="evidence" value="ECO:0007669"/>
    <property type="project" value="UniProtKB-EC"/>
</dbReference>
<dbReference type="FunFam" id="3.90.226.10:FF:000026">
    <property type="entry name" value="3-hydroxyisobutyryl-CoA hydrolase, mitochondrial"/>
    <property type="match status" value="1"/>
</dbReference>
<dbReference type="Pfam" id="PF16113">
    <property type="entry name" value="ECH_2"/>
    <property type="match status" value="1"/>
</dbReference>
<evidence type="ECO:0000256" key="5">
    <source>
        <dbReference type="ARBA" id="ARBA00023128"/>
    </source>
</evidence>
<evidence type="ECO:0000259" key="8">
    <source>
        <dbReference type="Pfam" id="PF16113"/>
    </source>
</evidence>
<dbReference type="InterPro" id="IPR018376">
    <property type="entry name" value="Enoyl-CoA_hyd/isom_CS"/>
</dbReference>
<evidence type="ECO:0000256" key="6">
    <source>
        <dbReference type="ARBA" id="ARBA00031181"/>
    </source>
</evidence>
<evidence type="ECO:0000313" key="10">
    <source>
        <dbReference type="Proteomes" id="UP000664169"/>
    </source>
</evidence>
<dbReference type="GO" id="GO:0006574">
    <property type="term" value="P:L-valine catabolic process"/>
    <property type="evidence" value="ECO:0007669"/>
    <property type="project" value="TreeGrafter"/>
</dbReference>
<dbReference type="NCBIfam" id="NF004127">
    <property type="entry name" value="PRK05617.1"/>
    <property type="match status" value="1"/>
</dbReference>
<comment type="subcellular location">
    <subcellularLocation>
        <location evidence="2">Mitochondrion</location>
    </subcellularLocation>
</comment>
<dbReference type="EMBL" id="CAJPDQ010000003">
    <property type="protein sequence ID" value="CAF9906564.1"/>
    <property type="molecule type" value="Genomic_DNA"/>
</dbReference>
<evidence type="ECO:0000256" key="4">
    <source>
        <dbReference type="ARBA" id="ARBA00022801"/>
    </source>
</evidence>
<reference evidence="9" key="1">
    <citation type="submission" date="2021-03" db="EMBL/GenBank/DDBJ databases">
        <authorList>
            <person name="Tagirdzhanova G."/>
        </authorList>
    </citation>
    <scope>NUCLEOTIDE SEQUENCE</scope>
</reference>
<feature type="domain" description="Enoyl-CoA hydratase/isomerase" evidence="8">
    <location>
        <begin position="43"/>
        <end position="389"/>
    </location>
</feature>
<dbReference type="OrthoDB" id="1737613at2759"/>
<organism evidence="9 10">
    <name type="scientific">Gomphillus americanus</name>
    <dbReference type="NCBI Taxonomy" id="1940652"/>
    <lineage>
        <taxon>Eukaryota</taxon>
        <taxon>Fungi</taxon>
        <taxon>Dikarya</taxon>
        <taxon>Ascomycota</taxon>
        <taxon>Pezizomycotina</taxon>
        <taxon>Lecanoromycetes</taxon>
        <taxon>OSLEUM clade</taxon>
        <taxon>Ostropomycetidae</taxon>
        <taxon>Ostropales</taxon>
        <taxon>Graphidaceae</taxon>
        <taxon>Gomphilloideae</taxon>
        <taxon>Gomphillus</taxon>
    </lineage>
</organism>
<keyword evidence="7" id="KW-0175">Coiled coil</keyword>
<protein>
    <recommendedName>
        <fullName evidence="3">3-hydroxyisobutyryl-CoA hydrolase</fullName>
        <ecNumber evidence="3">3.1.2.4</ecNumber>
    </recommendedName>
    <alternativeName>
        <fullName evidence="6">3-hydroxyisobutyryl-coenzyme A hydrolase</fullName>
    </alternativeName>
</protein>
<name>A0A8H3IAN7_9LECA</name>